<organism evidence="2 3">
    <name type="scientific">Paenibacillus segetis</name>
    <dbReference type="NCBI Taxonomy" id="1325360"/>
    <lineage>
        <taxon>Bacteria</taxon>
        <taxon>Bacillati</taxon>
        <taxon>Bacillota</taxon>
        <taxon>Bacilli</taxon>
        <taxon>Bacillales</taxon>
        <taxon>Paenibacillaceae</taxon>
        <taxon>Paenibacillus</taxon>
    </lineage>
</organism>
<dbReference type="PANTHER" id="PTHR43685:SF2">
    <property type="entry name" value="GLYCOSYLTRANSFERASE 2-LIKE DOMAIN-CONTAINING PROTEIN"/>
    <property type="match status" value="1"/>
</dbReference>
<feature type="domain" description="Glycosyltransferase 2-like" evidence="1">
    <location>
        <begin position="207"/>
        <end position="334"/>
    </location>
</feature>
<comment type="caution">
    <text evidence="2">The sequence shown here is derived from an EMBL/GenBank/DDBJ whole genome shotgun (WGS) entry which is preliminary data.</text>
</comment>
<keyword evidence="3" id="KW-1185">Reference proteome</keyword>
<dbReference type="RefSeq" id="WP_188541598.1">
    <property type="nucleotide sequence ID" value="NZ_BMFT01000003.1"/>
</dbReference>
<dbReference type="SUPFAM" id="SSF49899">
    <property type="entry name" value="Concanavalin A-like lectins/glucanases"/>
    <property type="match status" value="1"/>
</dbReference>
<accession>A0ABQ1YPP5</accession>
<dbReference type="InterPro" id="IPR050834">
    <property type="entry name" value="Glycosyltransf_2"/>
</dbReference>
<dbReference type="CDD" id="cd00761">
    <property type="entry name" value="Glyco_tranf_GTA_type"/>
    <property type="match status" value="1"/>
</dbReference>
<dbReference type="InterPro" id="IPR029044">
    <property type="entry name" value="Nucleotide-diphossugar_trans"/>
</dbReference>
<dbReference type="Gene3D" id="3.90.550.10">
    <property type="entry name" value="Spore Coat Polysaccharide Biosynthesis Protein SpsA, Chain A"/>
    <property type="match status" value="1"/>
</dbReference>
<dbReference type="SUPFAM" id="SSF53448">
    <property type="entry name" value="Nucleotide-diphospho-sugar transferases"/>
    <property type="match status" value="1"/>
</dbReference>
<dbReference type="Proteomes" id="UP000659344">
    <property type="component" value="Unassembled WGS sequence"/>
</dbReference>
<dbReference type="InterPro" id="IPR001173">
    <property type="entry name" value="Glyco_trans_2-like"/>
</dbReference>
<protein>
    <recommendedName>
        <fullName evidence="1">Glycosyltransferase 2-like domain-containing protein</fullName>
    </recommendedName>
</protein>
<evidence type="ECO:0000313" key="3">
    <source>
        <dbReference type="Proteomes" id="UP000659344"/>
    </source>
</evidence>
<dbReference type="Pfam" id="PF13385">
    <property type="entry name" value="Laminin_G_3"/>
    <property type="match status" value="1"/>
</dbReference>
<evidence type="ECO:0000259" key="1">
    <source>
        <dbReference type="Pfam" id="PF00535"/>
    </source>
</evidence>
<name>A0ABQ1YPP5_9BACL</name>
<reference evidence="3" key="1">
    <citation type="journal article" date="2019" name="Int. J. Syst. Evol. Microbiol.">
        <title>The Global Catalogue of Microorganisms (GCM) 10K type strain sequencing project: providing services to taxonomists for standard genome sequencing and annotation.</title>
        <authorList>
            <consortium name="The Broad Institute Genomics Platform"/>
            <consortium name="The Broad Institute Genome Sequencing Center for Infectious Disease"/>
            <person name="Wu L."/>
            <person name="Ma J."/>
        </authorList>
    </citation>
    <scope>NUCLEOTIDE SEQUENCE [LARGE SCALE GENOMIC DNA]</scope>
    <source>
        <strain evidence="3">CGMCC 1.12769</strain>
    </source>
</reference>
<dbReference type="Pfam" id="PF00535">
    <property type="entry name" value="Glycos_transf_2"/>
    <property type="match status" value="1"/>
</dbReference>
<dbReference type="EMBL" id="BMFT01000003">
    <property type="protein sequence ID" value="GGH33994.1"/>
    <property type="molecule type" value="Genomic_DNA"/>
</dbReference>
<dbReference type="PANTHER" id="PTHR43685">
    <property type="entry name" value="GLYCOSYLTRANSFERASE"/>
    <property type="match status" value="1"/>
</dbReference>
<dbReference type="InterPro" id="IPR013320">
    <property type="entry name" value="ConA-like_dom_sf"/>
</dbReference>
<proteinExistence type="predicted"/>
<dbReference type="Gene3D" id="2.60.120.200">
    <property type="match status" value="1"/>
</dbReference>
<sequence length="609" mass="70421">MIELGALRFSGNETITFQKTIWELFDTFTYEFWVKAEAEQTLDFEQENGINGVTGKRYLIHPDFRFPGNAGFGIAVGTNGISIHEHSVDYMPSKLVYPYSFSDWQHVAVVYENKTPSLYINGDFIKRGLPSQYNHIYPSLTVGGHPYGHFIGSVAHLRLWGTARTAAEIRDFMTVDLEGHEPGLYWHWNPCSGTLVANSSKKNIQVSVIMPSHNRFPLNHFALRVLEQQTYPADQMEVVFLDDGSTDSTPNMLHNYLNPKFPIKFVRLEEPVGRAKIRNIGMSLSSGSVLLFLDAEMLCPPDLIEKHMRHHQEGKPLVVSGSMKVRQIYTVADPGYSEGQISQMQSLYQQHPSAEAMVSHFIHVDRTAIQLLPIEIMSDRTQLDPISYGYDYFDGILAKHGPYFNDFHYSWMNFITSNVSLPKSLLQKSGYFNEQFEGYGWEDWELGFRLYKKGAYFVHDDEVVNYHQEHPRPRDNLKQSHRNFLKFVHLHPGPEIRLMVLDMIPHRREIVLVNEYLSDILRLRAIYTEKYDVFYQFILVVLERLSYMLSIKADIFMPLPDNILDRNSIPTAQSKVEAEEIRSLDLFPRLMELYDLLYDFVMKDVSPTS</sequence>
<gene>
    <name evidence="2" type="ORF">GCM10008013_39480</name>
</gene>
<evidence type="ECO:0000313" key="2">
    <source>
        <dbReference type="EMBL" id="GGH33994.1"/>
    </source>
</evidence>